<dbReference type="GO" id="GO:0007165">
    <property type="term" value="P:signal transduction"/>
    <property type="evidence" value="ECO:0007669"/>
    <property type="project" value="InterPro"/>
</dbReference>
<evidence type="ECO:0000256" key="3">
    <source>
        <dbReference type="ARBA" id="ARBA00022723"/>
    </source>
</evidence>
<feature type="domain" description="PDEase" evidence="9">
    <location>
        <begin position="256"/>
        <end position="574"/>
    </location>
</feature>
<dbReference type="OMA" id="YNAKKWE"/>
<dbReference type="SUPFAM" id="SSF55781">
    <property type="entry name" value="GAF domain-like"/>
    <property type="match status" value="2"/>
</dbReference>
<dbReference type="Gene3D" id="1.10.1300.10">
    <property type="entry name" value="3'5'-cyclic nucleotide phosphodiesterase, catalytic domain"/>
    <property type="match status" value="1"/>
</dbReference>
<dbReference type="PRINTS" id="PR00387">
    <property type="entry name" value="PDIESTERASE1"/>
</dbReference>
<dbReference type="FunFam" id="1.10.1300.10:FF:000003">
    <property type="entry name" value="Phosphodiesterase"/>
    <property type="match status" value="1"/>
</dbReference>
<feature type="region of interest" description="Disordered" evidence="8">
    <location>
        <begin position="566"/>
        <end position="615"/>
    </location>
</feature>
<reference evidence="10 12" key="2">
    <citation type="journal article" date="2013" name="Nature">
        <title>Insights into bilaterian evolution from three spiralian genomes.</title>
        <authorList>
            <person name="Simakov O."/>
            <person name="Marletaz F."/>
            <person name="Cho S.J."/>
            <person name="Edsinger-Gonzales E."/>
            <person name="Havlak P."/>
            <person name="Hellsten U."/>
            <person name="Kuo D.H."/>
            <person name="Larsson T."/>
            <person name="Lv J."/>
            <person name="Arendt D."/>
            <person name="Savage R."/>
            <person name="Osoegawa K."/>
            <person name="de Jong P."/>
            <person name="Grimwood J."/>
            <person name="Chapman J.A."/>
            <person name="Shapiro H."/>
            <person name="Aerts A."/>
            <person name="Otillar R.P."/>
            <person name="Terry A.Y."/>
            <person name="Boore J.L."/>
            <person name="Grigoriev I.V."/>
            <person name="Lindberg D.R."/>
            <person name="Seaver E.C."/>
            <person name="Weisblat D.A."/>
            <person name="Putnam N.H."/>
            <person name="Rokhsar D.S."/>
        </authorList>
    </citation>
    <scope>NUCLEOTIDE SEQUENCE</scope>
    <source>
        <strain evidence="10 12">I ESC-2004</strain>
    </source>
</reference>
<dbReference type="PANTHER" id="PTHR11347">
    <property type="entry name" value="CYCLIC NUCLEOTIDE PHOSPHODIESTERASE"/>
    <property type="match status" value="1"/>
</dbReference>
<feature type="compositionally biased region" description="Basic and acidic residues" evidence="8">
    <location>
        <begin position="575"/>
        <end position="587"/>
    </location>
</feature>
<evidence type="ECO:0000256" key="5">
    <source>
        <dbReference type="PIRSR" id="PIRSR623088-1"/>
    </source>
</evidence>
<dbReference type="SUPFAM" id="SSF109604">
    <property type="entry name" value="HD-domain/PDEase-like"/>
    <property type="match status" value="1"/>
</dbReference>
<dbReference type="InterPro" id="IPR036971">
    <property type="entry name" value="PDEase_catalytic_dom_sf"/>
</dbReference>
<dbReference type="STRING" id="283909.R7UJM9"/>
<protein>
    <recommendedName>
        <fullName evidence="7">Phosphodiesterase</fullName>
        <ecNumber evidence="7">3.1.4.-</ecNumber>
    </recommendedName>
</protein>
<dbReference type="Pfam" id="PF00233">
    <property type="entry name" value="PDEase_I"/>
    <property type="match status" value="1"/>
</dbReference>
<dbReference type="FunFam" id="3.30.450.40:FF:000067">
    <property type="entry name" value="Phosphodiesterase"/>
    <property type="match status" value="1"/>
</dbReference>
<dbReference type="PROSITE" id="PS00126">
    <property type="entry name" value="PDEASE_I_1"/>
    <property type="match status" value="1"/>
</dbReference>
<name>R7UJM9_CAPTE</name>
<feature type="binding site" evidence="6">
    <location>
        <position position="369"/>
    </location>
    <ligand>
        <name>Zn(2+)</name>
        <dbReference type="ChEBI" id="CHEBI:29105"/>
        <label>2</label>
    </ligand>
</feature>
<keyword evidence="3 6" id="KW-0479">Metal-binding</keyword>
<feature type="binding site" evidence="6">
    <location>
        <position position="368"/>
    </location>
    <ligand>
        <name>Zn(2+)</name>
        <dbReference type="ChEBI" id="CHEBI:29105"/>
        <label>1</label>
    </ligand>
</feature>
<evidence type="ECO:0000256" key="6">
    <source>
        <dbReference type="PIRSR" id="PIRSR623088-3"/>
    </source>
</evidence>
<evidence type="ECO:0000256" key="2">
    <source>
        <dbReference type="ARBA" id="ARBA00022535"/>
    </source>
</evidence>
<accession>R7UJM9</accession>
<dbReference type="EMBL" id="KB300677">
    <property type="protein sequence ID" value="ELU06420.1"/>
    <property type="molecule type" value="Genomic_DNA"/>
</dbReference>
<evidence type="ECO:0000256" key="7">
    <source>
        <dbReference type="RuleBase" id="RU363067"/>
    </source>
</evidence>
<feature type="binding site" evidence="6">
    <location>
        <position position="369"/>
    </location>
    <ligand>
        <name>Zn(2+)</name>
        <dbReference type="ChEBI" id="CHEBI:29105"/>
        <label>1</label>
    </ligand>
</feature>
<dbReference type="InterPro" id="IPR003018">
    <property type="entry name" value="GAF"/>
</dbReference>
<organism evidence="10">
    <name type="scientific">Capitella teleta</name>
    <name type="common">Polychaete worm</name>
    <dbReference type="NCBI Taxonomy" id="283909"/>
    <lineage>
        <taxon>Eukaryota</taxon>
        <taxon>Metazoa</taxon>
        <taxon>Spiralia</taxon>
        <taxon>Lophotrochozoa</taxon>
        <taxon>Annelida</taxon>
        <taxon>Polychaeta</taxon>
        <taxon>Sedentaria</taxon>
        <taxon>Scolecida</taxon>
        <taxon>Capitellidae</taxon>
        <taxon>Capitella</taxon>
    </lineage>
</organism>
<keyword evidence="2" id="KW-0140">cGMP</keyword>
<dbReference type="CDD" id="cd00077">
    <property type="entry name" value="HDc"/>
    <property type="match status" value="1"/>
</dbReference>
<keyword evidence="12" id="KW-1185">Reference proteome</keyword>
<dbReference type="SMART" id="SM00471">
    <property type="entry name" value="HDc"/>
    <property type="match status" value="1"/>
</dbReference>
<feature type="binding site" evidence="6">
    <location>
        <position position="479"/>
    </location>
    <ligand>
        <name>Zn(2+)</name>
        <dbReference type="ChEBI" id="CHEBI:29105"/>
        <label>1</label>
    </ligand>
</feature>
<evidence type="ECO:0000256" key="8">
    <source>
        <dbReference type="SAM" id="MobiDB-lite"/>
    </source>
</evidence>
<dbReference type="Pfam" id="PF01590">
    <property type="entry name" value="GAF"/>
    <property type="match status" value="1"/>
</dbReference>
<feature type="binding site" evidence="6">
    <location>
        <position position="334"/>
    </location>
    <ligand>
        <name>Zn(2+)</name>
        <dbReference type="ChEBI" id="CHEBI:29105"/>
        <label>1</label>
    </ligand>
</feature>
<dbReference type="SMART" id="SM00065">
    <property type="entry name" value="GAF"/>
    <property type="match status" value="1"/>
</dbReference>
<reference evidence="12" key="1">
    <citation type="submission" date="2012-12" db="EMBL/GenBank/DDBJ databases">
        <authorList>
            <person name="Hellsten U."/>
            <person name="Grimwood J."/>
            <person name="Chapman J.A."/>
            <person name="Shapiro H."/>
            <person name="Aerts A."/>
            <person name="Otillar R.P."/>
            <person name="Terry A.Y."/>
            <person name="Boore J.L."/>
            <person name="Simakov O."/>
            <person name="Marletaz F."/>
            <person name="Cho S.-J."/>
            <person name="Edsinger-Gonzales E."/>
            <person name="Havlak P."/>
            <person name="Kuo D.-H."/>
            <person name="Larsson T."/>
            <person name="Lv J."/>
            <person name="Arendt D."/>
            <person name="Savage R."/>
            <person name="Osoegawa K."/>
            <person name="de Jong P."/>
            <person name="Lindberg D.R."/>
            <person name="Seaver E.C."/>
            <person name="Weisblat D.A."/>
            <person name="Putnam N.H."/>
            <person name="Grigoriev I.V."/>
            <person name="Rokhsar D.S."/>
        </authorList>
    </citation>
    <scope>NUCLEOTIDE SEQUENCE</scope>
    <source>
        <strain evidence="12">I ESC-2004</strain>
    </source>
</reference>
<dbReference type="InterPro" id="IPR003607">
    <property type="entry name" value="HD/PDEase_dom"/>
</dbReference>
<dbReference type="InterPro" id="IPR023174">
    <property type="entry name" value="PDEase_CS"/>
</dbReference>
<dbReference type="OrthoDB" id="295473at2759"/>
<dbReference type="InterPro" id="IPR023088">
    <property type="entry name" value="PDEase"/>
</dbReference>
<keyword evidence="4 7" id="KW-0378">Hydrolase</keyword>
<dbReference type="EMBL" id="AMQN01007429">
    <property type="status" value="NOT_ANNOTATED_CDS"/>
    <property type="molecule type" value="Genomic_DNA"/>
</dbReference>
<dbReference type="GO" id="GO:0046872">
    <property type="term" value="F:metal ion binding"/>
    <property type="evidence" value="ECO:0007669"/>
    <property type="project" value="UniProtKB-KW"/>
</dbReference>
<feature type="active site" description="Proton donor" evidence="5">
    <location>
        <position position="330"/>
    </location>
</feature>
<proteinExistence type="inferred from homology"/>
<dbReference type="EC" id="3.1.4.-" evidence="7"/>
<dbReference type="GO" id="GO:0004114">
    <property type="term" value="F:3',5'-cyclic-nucleotide phosphodiesterase activity"/>
    <property type="evidence" value="ECO:0007669"/>
    <property type="project" value="InterPro"/>
</dbReference>
<evidence type="ECO:0000259" key="9">
    <source>
        <dbReference type="PROSITE" id="PS51845"/>
    </source>
</evidence>
<dbReference type="AlphaFoldDB" id="R7UJM9"/>
<dbReference type="InterPro" id="IPR002073">
    <property type="entry name" value="PDEase_catalytic_dom"/>
</dbReference>
<evidence type="ECO:0000313" key="12">
    <source>
        <dbReference type="Proteomes" id="UP000014760"/>
    </source>
</evidence>
<comment type="similarity">
    <text evidence="1 7">Belongs to the cyclic nucleotide phosphodiesterase family.</text>
</comment>
<dbReference type="Gene3D" id="3.30.450.40">
    <property type="match status" value="1"/>
</dbReference>
<evidence type="ECO:0000256" key="1">
    <source>
        <dbReference type="ARBA" id="ARBA00007648"/>
    </source>
</evidence>
<evidence type="ECO:0000313" key="11">
    <source>
        <dbReference type="EnsemblMetazoa" id="CapteP155235"/>
    </source>
</evidence>
<sequence length="615" mass="70053">MALPIISNVGETLGVLEFYRYGMDSSAFSEEEEDLGVSFLTWAVFGLHFAEMYHGMTKQRKLNDFLLTVTKSIFQDIVSMDTVIMKIMNYAKKLVDADRTALFLVDNRTKELYARVFDMGEEAVDAETESLPNSQKEIRFSMEVGVAGHVASTGEVLNIADAYADERFNRQVDLQTGYHTKTILCMPIYIRGSIIGVVQMVNKANGIFTSSDEESFETFAVYCGLALHHAKLYEKIRRSEQKYRVALEVLSYHSKAADDEVDKLSNMKLPDNIPCITDYDFSPWSVTNDEKPLYVIYMFRDLFSTARFDMGSLIRFTLTVRKNYRPVPYHNWSHAFSVAHAMYTVIKTTSNVFSPLESISLFVACLCHDLDHRGKTNSFMVKSASPLAAIYSTSTMEHHHFNQTVSILQNEGHNIFKSLNSDEYKQVLGDIKHCILATDLALFFGNRAKLKDLVDTDKFDWKAKEHRRHAYSIAMTSCDLVASSKPWDVQLETVHVIFEEFYAQGDAERRQGITPIAMMDREKNDELPQLEVGFLVGICLPCYELMAQILPESKPMVQGSRNNLKRWQELADSQQEQRDKKDAEKSGSHRSKTPQGHRSNTPQGQLIDNQKQDSS</sequence>
<comment type="cofactor">
    <cofactor evidence="7">
        <name>a divalent metal cation</name>
        <dbReference type="ChEBI" id="CHEBI:60240"/>
    </cofactor>
    <text evidence="7">Binds 2 divalent metal cations per subunit. Site 1 may preferentially bind zinc ions, while site 2 has a preference for magnesium and/or manganese ions.</text>
</comment>
<dbReference type="PROSITE" id="PS51845">
    <property type="entry name" value="PDEASE_I_2"/>
    <property type="match status" value="1"/>
</dbReference>
<evidence type="ECO:0000313" key="10">
    <source>
        <dbReference type="EMBL" id="ELU06420.1"/>
    </source>
</evidence>
<reference evidence="11" key="3">
    <citation type="submission" date="2015-06" db="UniProtKB">
        <authorList>
            <consortium name="EnsemblMetazoa"/>
        </authorList>
    </citation>
    <scope>IDENTIFICATION</scope>
</reference>
<dbReference type="Proteomes" id="UP000014760">
    <property type="component" value="Unassembled WGS sequence"/>
</dbReference>
<evidence type="ECO:0000256" key="4">
    <source>
        <dbReference type="ARBA" id="ARBA00022801"/>
    </source>
</evidence>
<dbReference type="HOGENOM" id="CLU_006980_3_1_1"/>
<dbReference type="InterPro" id="IPR029016">
    <property type="entry name" value="GAF-like_dom_sf"/>
</dbReference>
<gene>
    <name evidence="10" type="ORF">CAPTEDRAFT_155235</name>
</gene>
<dbReference type="EnsemblMetazoa" id="CapteT155235">
    <property type="protein sequence ID" value="CapteP155235"/>
    <property type="gene ID" value="CapteG155235"/>
</dbReference>
<feature type="compositionally biased region" description="Polar residues" evidence="8">
    <location>
        <begin position="593"/>
        <end position="609"/>
    </location>
</feature>